<evidence type="ECO:0000256" key="2">
    <source>
        <dbReference type="ARBA" id="ARBA00022723"/>
    </source>
</evidence>
<dbReference type="GO" id="GO:0005634">
    <property type="term" value="C:nucleus"/>
    <property type="evidence" value="ECO:0007669"/>
    <property type="project" value="UniProtKB-SubCell"/>
</dbReference>
<keyword evidence="3" id="KW-0862">Zinc</keyword>
<keyword evidence="4" id="KW-0805">Transcription regulation</keyword>
<dbReference type="AlphaFoldDB" id="W1QIF8"/>
<evidence type="ECO:0000256" key="6">
    <source>
        <dbReference type="ARBA" id="ARBA00023163"/>
    </source>
</evidence>
<comment type="subcellular location">
    <subcellularLocation>
        <location evidence="1">Nucleus</location>
    </subcellularLocation>
</comment>
<dbReference type="InterPro" id="IPR052202">
    <property type="entry name" value="Yeast_MetPath_Reg"/>
</dbReference>
<dbReference type="PROSITE" id="PS00463">
    <property type="entry name" value="ZN2_CY6_FUNGAL_1"/>
    <property type="match status" value="1"/>
</dbReference>
<dbReference type="GO" id="GO:0045944">
    <property type="term" value="P:positive regulation of transcription by RNA polymerase II"/>
    <property type="evidence" value="ECO:0007669"/>
    <property type="project" value="TreeGrafter"/>
</dbReference>
<dbReference type="STRING" id="871575.W1QIF8"/>
<dbReference type="CDD" id="cd14723">
    <property type="entry name" value="ZIP_Ppr1"/>
    <property type="match status" value="1"/>
</dbReference>
<feature type="domain" description="Zn(2)-C6 fungal-type" evidence="9">
    <location>
        <begin position="25"/>
        <end position="55"/>
    </location>
</feature>
<dbReference type="InterPro" id="IPR036864">
    <property type="entry name" value="Zn2-C6_fun-type_DNA-bd_sf"/>
</dbReference>
<dbReference type="GeneID" id="25770279"/>
<dbReference type="PANTHER" id="PTHR47782:SF1">
    <property type="entry name" value="PYRIMIDINE PATHWAY REGULATORY PROTEIN 1"/>
    <property type="match status" value="1"/>
</dbReference>
<evidence type="ECO:0000256" key="1">
    <source>
        <dbReference type="ARBA" id="ARBA00004123"/>
    </source>
</evidence>
<dbReference type="CDD" id="cd12148">
    <property type="entry name" value="fungal_TF_MHR"/>
    <property type="match status" value="1"/>
</dbReference>
<dbReference type="OMA" id="ISACNRC"/>
<dbReference type="eggNOG" id="ENOG502QR1M">
    <property type="taxonomic scope" value="Eukaryota"/>
</dbReference>
<keyword evidence="6" id="KW-0804">Transcription</keyword>
<keyword evidence="2" id="KW-0479">Metal-binding</keyword>
<sequence>MKRSLEQLLGPADEKKSSLHLYRAACVRCRKKKMKCTSDLPRCAGCAKANVECVSIDPVTGREVPRSYVVSLESRVEELENRLRSLEGATPAEAPDSAYSNRSDSYIDNVQNSTAASGSKAPPSFMGASSGIPFSKLMVTALNLRGPDSSSHKVHTSNQSIMDPSVLKKTVAGSNIALLPPKQQALSLLSVYFAQSNAQLPIFHREEFLARYFQPIYGDVPLDVSFASTYTAINPQFFAPHREEDTWYYQYTRILDQEVEKNKNADLVQVANSIDVPAQFHVPLFFMNMVFAISSSVTLLKYPDHISDNFKNAAMLYIDSVYGSHDRLEALQGILCFALYSLMRPAVPGIWYILGSALRVCVDLGLHFEGDYKFDAFTLDLRRRLFWCCYSLDRQVCFYLGRPFGIPEESCSVPFPSELDDAFITRNAAVADFSAKTSTMPTYKLVSLSMFRIRRLQSEVQSILYDKRELPRRFASLEDWHADITRRLDQWKADTPKSPRKMNCDFIHEFFILNYSHTKVILNGLSPRSFSLTLENYINVLEASKDIIYSYYELYQSQVINYTWAATHNLFMAGSSFLYAIFNCEEAKKRISVEELQTAAMYCSIVLSGLSGKCEAAVQCRDIFDLLTAAVIRIRYANFVDPVDVSLPSTEQIKQFQPGNHVNEHLKDLVSSLPATMRSMGSNPDFAAPASKPYEPTTNESELTTFFEELNKLESMPSSRSPSDIHSPAKAARLGPSGESPLHLRSPSDMAYDQNVDRRLSKEGQKIYKMIFQVPTESIWEQFFANPGVDQ</sequence>
<dbReference type="Pfam" id="PF04082">
    <property type="entry name" value="Fungal_trans"/>
    <property type="match status" value="1"/>
</dbReference>
<dbReference type="CDD" id="cd00067">
    <property type="entry name" value="GAL4"/>
    <property type="match status" value="1"/>
</dbReference>
<dbReference type="GO" id="GO:0008270">
    <property type="term" value="F:zinc ion binding"/>
    <property type="evidence" value="ECO:0007669"/>
    <property type="project" value="InterPro"/>
</dbReference>
<dbReference type="SMART" id="SM00066">
    <property type="entry name" value="GAL4"/>
    <property type="match status" value="1"/>
</dbReference>
<dbReference type="HOGENOM" id="CLU_004517_1_1_1"/>
<feature type="region of interest" description="Disordered" evidence="8">
    <location>
        <begin position="713"/>
        <end position="751"/>
    </location>
</feature>
<keyword evidence="7" id="KW-0539">Nucleus</keyword>
<dbReference type="OrthoDB" id="2399539at2759"/>
<dbReference type="GO" id="GO:0043565">
    <property type="term" value="F:sequence-specific DNA binding"/>
    <property type="evidence" value="ECO:0007669"/>
    <property type="project" value="TreeGrafter"/>
</dbReference>
<dbReference type="GO" id="GO:0006351">
    <property type="term" value="P:DNA-templated transcription"/>
    <property type="evidence" value="ECO:0007669"/>
    <property type="project" value="InterPro"/>
</dbReference>
<name>W1QIF8_OGAPD</name>
<dbReference type="Gene3D" id="4.10.240.10">
    <property type="entry name" value="Zn(2)-C6 fungal-type DNA-binding domain"/>
    <property type="match status" value="1"/>
</dbReference>
<dbReference type="Proteomes" id="UP000008673">
    <property type="component" value="Unassembled WGS sequence"/>
</dbReference>
<comment type="caution">
    <text evidence="10">The sequence shown here is derived from an EMBL/GenBank/DDBJ whole genome shotgun (WGS) entry which is preliminary data.</text>
</comment>
<accession>W1QIF8</accession>
<evidence type="ECO:0000313" key="10">
    <source>
        <dbReference type="EMBL" id="ESX01416.1"/>
    </source>
</evidence>
<evidence type="ECO:0000313" key="11">
    <source>
        <dbReference type="Proteomes" id="UP000008673"/>
    </source>
</evidence>
<dbReference type="Pfam" id="PF00172">
    <property type="entry name" value="Zn_clus"/>
    <property type="match status" value="1"/>
</dbReference>
<dbReference type="SMART" id="SM00906">
    <property type="entry name" value="Fungal_trans"/>
    <property type="match status" value="1"/>
</dbReference>
<evidence type="ECO:0000256" key="5">
    <source>
        <dbReference type="ARBA" id="ARBA00023125"/>
    </source>
</evidence>
<gene>
    <name evidence="10" type="ORF">HPODL_00810</name>
</gene>
<dbReference type="RefSeq" id="XP_013936250.1">
    <property type="nucleotide sequence ID" value="XM_014080775.1"/>
</dbReference>
<dbReference type="PROSITE" id="PS50048">
    <property type="entry name" value="ZN2_CY6_FUNGAL_2"/>
    <property type="match status" value="1"/>
</dbReference>
<dbReference type="SUPFAM" id="SSF57701">
    <property type="entry name" value="Zn2/Cys6 DNA-binding domain"/>
    <property type="match status" value="1"/>
</dbReference>
<protein>
    <submittedName>
        <fullName evidence="10">Pyrimidine pathway regulatory protein 1</fullName>
    </submittedName>
</protein>
<keyword evidence="5" id="KW-0238">DNA-binding</keyword>
<evidence type="ECO:0000256" key="3">
    <source>
        <dbReference type="ARBA" id="ARBA00022833"/>
    </source>
</evidence>
<dbReference type="GO" id="GO:0000981">
    <property type="term" value="F:DNA-binding transcription factor activity, RNA polymerase II-specific"/>
    <property type="evidence" value="ECO:0007669"/>
    <property type="project" value="InterPro"/>
</dbReference>
<reference evidence="10 11" key="1">
    <citation type="journal article" date="2013" name="BMC Genomics">
        <title>Genome sequence and analysis of methylotrophic yeast Hansenula polymorpha DL1.</title>
        <authorList>
            <person name="Ravin N.V."/>
            <person name="Eldarov M.A."/>
            <person name="Kadnikov V.V."/>
            <person name="Beletsky A.V."/>
            <person name="Schneider J."/>
            <person name="Mardanova E.S."/>
            <person name="Smekalova E.M."/>
            <person name="Zvereva M.I."/>
            <person name="Dontsova O.A."/>
            <person name="Mardanov A.V."/>
            <person name="Skryabin K.G."/>
        </authorList>
    </citation>
    <scope>NUCLEOTIDE SEQUENCE [LARGE SCALE GENOMIC DNA]</scope>
    <source>
        <strain evidence="11">ATCC 26012 / BCRC 20466 / JCM 22074 / NRRL Y-7560 / DL-1</strain>
    </source>
</reference>
<organism evidence="10 11">
    <name type="scientific">Ogataea parapolymorpha (strain ATCC 26012 / BCRC 20466 / JCM 22074 / NRRL Y-7560 / DL-1)</name>
    <name type="common">Yeast</name>
    <name type="synonym">Hansenula polymorpha</name>
    <dbReference type="NCBI Taxonomy" id="871575"/>
    <lineage>
        <taxon>Eukaryota</taxon>
        <taxon>Fungi</taxon>
        <taxon>Dikarya</taxon>
        <taxon>Ascomycota</taxon>
        <taxon>Saccharomycotina</taxon>
        <taxon>Pichiomycetes</taxon>
        <taxon>Pichiales</taxon>
        <taxon>Pichiaceae</taxon>
        <taxon>Ogataea</taxon>
    </lineage>
</organism>
<dbReference type="EMBL" id="AEOI02000005">
    <property type="protein sequence ID" value="ESX01416.1"/>
    <property type="molecule type" value="Genomic_DNA"/>
</dbReference>
<evidence type="ECO:0000259" key="9">
    <source>
        <dbReference type="PROSITE" id="PS50048"/>
    </source>
</evidence>
<evidence type="ECO:0000256" key="7">
    <source>
        <dbReference type="ARBA" id="ARBA00023242"/>
    </source>
</evidence>
<evidence type="ECO:0000256" key="4">
    <source>
        <dbReference type="ARBA" id="ARBA00023015"/>
    </source>
</evidence>
<keyword evidence="11" id="KW-1185">Reference proteome</keyword>
<evidence type="ECO:0000256" key="8">
    <source>
        <dbReference type="SAM" id="MobiDB-lite"/>
    </source>
</evidence>
<dbReference type="KEGG" id="opa:HPODL_00810"/>
<proteinExistence type="predicted"/>
<feature type="region of interest" description="Disordered" evidence="8">
    <location>
        <begin position="681"/>
        <end position="700"/>
    </location>
</feature>
<dbReference type="InterPro" id="IPR001138">
    <property type="entry name" value="Zn2Cys6_DnaBD"/>
</dbReference>
<dbReference type="PANTHER" id="PTHR47782">
    <property type="entry name" value="ZN(II)2CYS6 TRANSCRIPTION FACTOR (EUROFUNG)-RELATED"/>
    <property type="match status" value="1"/>
</dbReference>
<dbReference type="InterPro" id="IPR007219">
    <property type="entry name" value="XnlR_reg_dom"/>
</dbReference>